<organism evidence="2 3">
    <name type="scientific">Penicilliopsis zonata CBS 506.65</name>
    <dbReference type="NCBI Taxonomy" id="1073090"/>
    <lineage>
        <taxon>Eukaryota</taxon>
        <taxon>Fungi</taxon>
        <taxon>Dikarya</taxon>
        <taxon>Ascomycota</taxon>
        <taxon>Pezizomycotina</taxon>
        <taxon>Eurotiomycetes</taxon>
        <taxon>Eurotiomycetidae</taxon>
        <taxon>Eurotiales</taxon>
        <taxon>Aspergillaceae</taxon>
        <taxon>Penicilliopsis</taxon>
    </lineage>
</organism>
<keyword evidence="3" id="KW-1185">Reference proteome</keyword>
<gene>
    <name evidence="2" type="ORF">ASPZODRAFT_20819</name>
</gene>
<reference evidence="3" key="1">
    <citation type="journal article" date="2017" name="Genome Biol.">
        <title>Comparative genomics reveals high biological diversity and specific adaptations in the industrially and medically important fungal genus Aspergillus.</title>
        <authorList>
            <person name="de Vries R.P."/>
            <person name="Riley R."/>
            <person name="Wiebenga A."/>
            <person name="Aguilar-Osorio G."/>
            <person name="Amillis S."/>
            <person name="Uchima C.A."/>
            <person name="Anderluh G."/>
            <person name="Asadollahi M."/>
            <person name="Askin M."/>
            <person name="Barry K."/>
            <person name="Battaglia E."/>
            <person name="Bayram O."/>
            <person name="Benocci T."/>
            <person name="Braus-Stromeyer S.A."/>
            <person name="Caldana C."/>
            <person name="Canovas D."/>
            <person name="Cerqueira G.C."/>
            <person name="Chen F."/>
            <person name="Chen W."/>
            <person name="Choi C."/>
            <person name="Clum A."/>
            <person name="Dos Santos R.A."/>
            <person name="Damasio A.R."/>
            <person name="Diallinas G."/>
            <person name="Emri T."/>
            <person name="Fekete E."/>
            <person name="Flipphi M."/>
            <person name="Freyberg S."/>
            <person name="Gallo A."/>
            <person name="Gournas C."/>
            <person name="Habgood R."/>
            <person name="Hainaut M."/>
            <person name="Harispe M.L."/>
            <person name="Henrissat B."/>
            <person name="Hilden K.S."/>
            <person name="Hope R."/>
            <person name="Hossain A."/>
            <person name="Karabika E."/>
            <person name="Karaffa L."/>
            <person name="Karanyi Z."/>
            <person name="Krasevec N."/>
            <person name="Kuo A."/>
            <person name="Kusch H."/>
            <person name="LaButti K."/>
            <person name="Lagendijk E.L."/>
            <person name="Lapidus A."/>
            <person name="Levasseur A."/>
            <person name="Lindquist E."/>
            <person name="Lipzen A."/>
            <person name="Logrieco A.F."/>
            <person name="MacCabe A."/>
            <person name="Maekelae M.R."/>
            <person name="Malavazi I."/>
            <person name="Melin P."/>
            <person name="Meyer V."/>
            <person name="Mielnichuk N."/>
            <person name="Miskei M."/>
            <person name="Molnar A.P."/>
            <person name="Mule G."/>
            <person name="Ngan C.Y."/>
            <person name="Orejas M."/>
            <person name="Orosz E."/>
            <person name="Ouedraogo J.P."/>
            <person name="Overkamp K.M."/>
            <person name="Park H.-S."/>
            <person name="Perrone G."/>
            <person name="Piumi F."/>
            <person name="Punt P.J."/>
            <person name="Ram A.F."/>
            <person name="Ramon A."/>
            <person name="Rauscher S."/>
            <person name="Record E."/>
            <person name="Riano-Pachon D.M."/>
            <person name="Robert V."/>
            <person name="Roehrig J."/>
            <person name="Ruller R."/>
            <person name="Salamov A."/>
            <person name="Salih N.S."/>
            <person name="Samson R.A."/>
            <person name="Sandor E."/>
            <person name="Sanguinetti M."/>
            <person name="Schuetze T."/>
            <person name="Sepcic K."/>
            <person name="Shelest E."/>
            <person name="Sherlock G."/>
            <person name="Sophianopoulou V."/>
            <person name="Squina F.M."/>
            <person name="Sun H."/>
            <person name="Susca A."/>
            <person name="Todd R.B."/>
            <person name="Tsang A."/>
            <person name="Unkles S.E."/>
            <person name="van de Wiele N."/>
            <person name="van Rossen-Uffink D."/>
            <person name="Oliveira J.V."/>
            <person name="Vesth T.C."/>
            <person name="Visser J."/>
            <person name="Yu J.-H."/>
            <person name="Zhou M."/>
            <person name="Andersen M.R."/>
            <person name="Archer D.B."/>
            <person name="Baker S.E."/>
            <person name="Benoit I."/>
            <person name="Brakhage A.A."/>
            <person name="Braus G.H."/>
            <person name="Fischer R."/>
            <person name="Frisvad J.C."/>
            <person name="Goldman G.H."/>
            <person name="Houbraken J."/>
            <person name="Oakley B."/>
            <person name="Pocsi I."/>
            <person name="Scazzocchio C."/>
            <person name="Seiboth B."/>
            <person name="vanKuyk P.A."/>
            <person name="Wortman J."/>
            <person name="Dyer P.S."/>
            <person name="Grigoriev I.V."/>
        </authorList>
    </citation>
    <scope>NUCLEOTIDE SEQUENCE [LARGE SCALE GENOMIC DNA]</scope>
    <source>
        <strain evidence="3">CBS 506.65</strain>
    </source>
</reference>
<evidence type="ECO:0000313" key="2">
    <source>
        <dbReference type="EMBL" id="OJJ42052.1"/>
    </source>
</evidence>
<dbReference type="RefSeq" id="XP_022576562.1">
    <property type="nucleotide sequence ID" value="XM_022727680.1"/>
</dbReference>
<dbReference type="Proteomes" id="UP000184188">
    <property type="component" value="Unassembled WGS sequence"/>
</dbReference>
<dbReference type="EMBL" id="KV878371">
    <property type="protein sequence ID" value="OJJ42052.1"/>
    <property type="molecule type" value="Genomic_DNA"/>
</dbReference>
<evidence type="ECO:0000313" key="3">
    <source>
        <dbReference type="Proteomes" id="UP000184188"/>
    </source>
</evidence>
<accession>A0A1L9S4F7</accession>
<sequence length="126" mass="14054">MKIICHFGPPPPFSAGRPLRFSGRRDPALSGLARPDPVWCAEPSPKRNCRRPPPVVGPPHLYNYRVRRSTTTAPSSLRNTAPLPLFFRPHAAVKRQSPTVRRIAPSPSARPEISDRHTTRRVHSSA</sequence>
<evidence type="ECO:0000256" key="1">
    <source>
        <dbReference type="SAM" id="MobiDB-lite"/>
    </source>
</evidence>
<proteinExistence type="predicted"/>
<name>A0A1L9S4F7_9EURO</name>
<dbReference type="AlphaFoldDB" id="A0A1L9S4F7"/>
<dbReference type="VEuPathDB" id="FungiDB:ASPZODRAFT_20819"/>
<feature type="region of interest" description="Disordered" evidence="1">
    <location>
        <begin position="96"/>
        <end position="126"/>
    </location>
</feature>
<protein>
    <submittedName>
        <fullName evidence="2">Uncharacterized protein</fullName>
    </submittedName>
</protein>
<dbReference type="GeneID" id="34614144"/>